<accession>A0A4Z2FYP4</accession>
<name>A0A4Z2FYP4_9TELE</name>
<organism evidence="2 3">
    <name type="scientific">Liparis tanakae</name>
    <name type="common">Tanaka's snailfish</name>
    <dbReference type="NCBI Taxonomy" id="230148"/>
    <lineage>
        <taxon>Eukaryota</taxon>
        <taxon>Metazoa</taxon>
        <taxon>Chordata</taxon>
        <taxon>Craniata</taxon>
        <taxon>Vertebrata</taxon>
        <taxon>Euteleostomi</taxon>
        <taxon>Actinopterygii</taxon>
        <taxon>Neopterygii</taxon>
        <taxon>Teleostei</taxon>
        <taxon>Neoteleostei</taxon>
        <taxon>Acanthomorphata</taxon>
        <taxon>Eupercaria</taxon>
        <taxon>Perciformes</taxon>
        <taxon>Cottioidei</taxon>
        <taxon>Cottales</taxon>
        <taxon>Liparidae</taxon>
        <taxon>Liparis</taxon>
    </lineage>
</organism>
<comment type="caution">
    <text evidence="2">The sequence shown here is derived from an EMBL/GenBank/DDBJ whole genome shotgun (WGS) entry which is preliminary data.</text>
</comment>
<proteinExistence type="predicted"/>
<protein>
    <submittedName>
        <fullName evidence="2">Uncharacterized protein</fullName>
    </submittedName>
</protein>
<sequence length="102" mass="10729">MSDVLLQNNRTGPGTENNEEHATREHRNPAVRLSGGTGLTKDLKQSVVVLLLSGGSGGGGHLWALSHTCGPSATPVGPQPHLWALSHTCGPQPHLWASAWLL</sequence>
<feature type="compositionally biased region" description="Basic and acidic residues" evidence="1">
    <location>
        <begin position="18"/>
        <end position="28"/>
    </location>
</feature>
<dbReference type="Proteomes" id="UP000314294">
    <property type="component" value="Unassembled WGS sequence"/>
</dbReference>
<evidence type="ECO:0000313" key="2">
    <source>
        <dbReference type="EMBL" id="TNN46428.1"/>
    </source>
</evidence>
<evidence type="ECO:0000313" key="3">
    <source>
        <dbReference type="Proteomes" id="UP000314294"/>
    </source>
</evidence>
<dbReference type="AlphaFoldDB" id="A0A4Z2FYP4"/>
<dbReference type="EMBL" id="SRLO01000788">
    <property type="protein sequence ID" value="TNN46428.1"/>
    <property type="molecule type" value="Genomic_DNA"/>
</dbReference>
<reference evidence="2 3" key="1">
    <citation type="submission" date="2019-03" db="EMBL/GenBank/DDBJ databases">
        <title>First draft genome of Liparis tanakae, snailfish: a comprehensive survey of snailfish specific genes.</title>
        <authorList>
            <person name="Kim W."/>
            <person name="Song I."/>
            <person name="Jeong J.-H."/>
            <person name="Kim D."/>
            <person name="Kim S."/>
            <person name="Ryu S."/>
            <person name="Song J.Y."/>
            <person name="Lee S.K."/>
        </authorList>
    </citation>
    <scope>NUCLEOTIDE SEQUENCE [LARGE SCALE GENOMIC DNA]</scope>
    <source>
        <tissue evidence="2">Muscle</tissue>
    </source>
</reference>
<feature type="compositionally biased region" description="Polar residues" evidence="1">
    <location>
        <begin position="1"/>
        <end position="16"/>
    </location>
</feature>
<evidence type="ECO:0000256" key="1">
    <source>
        <dbReference type="SAM" id="MobiDB-lite"/>
    </source>
</evidence>
<keyword evidence="3" id="KW-1185">Reference proteome</keyword>
<gene>
    <name evidence="2" type="ORF">EYF80_043344</name>
</gene>
<feature type="region of interest" description="Disordered" evidence="1">
    <location>
        <begin position="1"/>
        <end position="38"/>
    </location>
</feature>